<reference evidence="2" key="1">
    <citation type="journal article" date="2015" name="Nature">
        <title>Complex archaea that bridge the gap between prokaryotes and eukaryotes.</title>
        <authorList>
            <person name="Spang A."/>
            <person name="Saw J.H."/>
            <person name="Jorgensen S.L."/>
            <person name="Zaremba-Niedzwiedzka K."/>
            <person name="Martijn J."/>
            <person name="Lind A.E."/>
            <person name="van Eijk R."/>
            <person name="Schleper C."/>
            <person name="Guy L."/>
            <person name="Ettema T.J."/>
        </authorList>
    </citation>
    <scope>NUCLEOTIDE SEQUENCE</scope>
</reference>
<organism evidence="2">
    <name type="scientific">marine sediment metagenome</name>
    <dbReference type="NCBI Taxonomy" id="412755"/>
    <lineage>
        <taxon>unclassified sequences</taxon>
        <taxon>metagenomes</taxon>
        <taxon>ecological metagenomes</taxon>
    </lineage>
</organism>
<proteinExistence type="predicted"/>
<keyword evidence="1" id="KW-0472">Membrane</keyword>
<feature type="transmembrane region" description="Helical" evidence="1">
    <location>
        <begin position="100"/>
        <end position="118"/>
    </location>
</feature>
<evidence type="ECO:0000256" key="1">
    <source>
        <dbReference type="SAM" id="Phobius"/>
    </source>
</evidence>
<feature type="transmembrane region" description="Helical" evidence="1">
    <location>
        <begin position="45"/>
        <end position="63"/>
    </location>
</feature>
<keyword evidence="1" id="KW-1133">Transmembrane helix</keyword>
<gene>
    <name evidence="2" type="ORF">LCGC14_3118220</name>
</gene>
<feature type="transmembrane region" description="Helical" evidence="1">
    <location>
        <begin position="205"/>
        <end position="229"/>
    </location>
</feature>
<protein>
    <submittedName>
        <fullName evidence="2">Uncharacterized protein</fullName>
    </submittedName>
</protein>
<accession>A0A0F8W307</accession>
<feature type="non-terminal residue" evidence="2">
    <location>
        <position position="1"/>
    </location>
</feature>
<feature type="transmembrane region" description="Helical" evidence="1">
    <location>
        <begin position="130"/>
        <end position="152"/>
    </location>
</feature>
<evidence type="ECO:0000313" key="2">
    <source>
        <dbReference type="EMBL" id="KKK51112.1"/>
    </source>
</evidence>
<sequence length="264" mass="30760">DTKNMIENLIPLFRLFLITFVCTLLITGIFFIIRARKIKEKDFTIVGIGYVMFTLTTASSLILNVAEATVIIFSLIGTILIMIFTHLMFHKERKSSFPKLIMVASVIMGIFAWVMYQLNLTPLNSHELYLAQSILDFIFRSMVFDWLAWSAYSAHKKLKDQDIEPWLKTRYKMIYISSPLLTFIWVLRIFQPWPVQFGDSINPQSLIIFGISSILALIYTITFALAWIMPNKFKNYLNRGYTPVKEEKMVEEEIMSEFMTLKEG</sequence>
<keyword evidence="1" id="KW-0812">Transmembrane</keyword>
<feature type="transmembrane region" description="Helical" evidence="1">
    <location>
        <begin position="69"/>
        <end position="88"/>
    </location>
</feature>
<dbReference type="EMBL" id="LAZR01067674">
    <property type="protein sequence ID" value="KKK51112.1"/>
    <property type="molecule type" value="Genomic_DNA"/>
</dbReference>
<comment type="caution">
    <text evidence="2">The sequence shown here is derived from an EMBL/GenBank/DDBJ whole genome shotgun (WGS) entry which is preliminary data.</text>
</comment>
<name>A0A0F8W307_9ZZZZ</name>
<feature type="transmembrane region" description="Helical" evidence="1">
    <location>
        <begin position="173"/>
        <end position="193"/>
    </location>
</feature>
<feature type="transmembrane region" description="Helical" evidence="1">
    <location>
        <begin position="12"/>
        <end position="33"/>
    </location>
</feature>
<dbReference type="AlphaFoldDB" id="A0A0F8W307"/>